<keyword evidence="2" id="KW-1185">Reference proteome</keyword>
<dbReference type="Proteomes" id="UP001165960">
    <property type="component" value="Unassembled WGS sequence"/>
</dbReference>
<protein>
    <submittedName>
        <fullName evidence="1">Uncharacterized protein</fullName>
    </submittedName>
</protein>
<dbReference type="EMBL" id="QTSX02000274">
    <property type="protein sequence ID" value="KAJ9087375.1"/>
    <property type="molecule type" value="Genomic_DNA"/>
</dbReference>
<gene>
    <name evidence="1" type="ORF">DSO57_1033914</name>
</gene>
<reference evidence="1" key="1">
    <citation type="submission" date="2022-04" db="EMBL/GenBank/DDBJ databases">
        <title>Genome of the entomopathogenic fungus Entomophthora muscae.</title>
        <authorList>
            <person name="Elya C."/>
            <person name="Lovett B.R."/>
            <person name="Lee E."/>
            <person name="Macias A.M."/>
            <person name="Hajek A.E."/>
            <person name="De Bivort B.L."/>
            <person name="Kasson M.T."/>
            <person name="De Fine Licht H.H."/>
            <person name="Stajich J.E."/>
        </authorList>
    </citation>
    <scope>NUCLEOTIDE SEQUENCE</scope>
    <source>
        <strain evidence="1">Berkeley</strain>
    </source>
</reference>
<evidence type="ECO:0000313" key="1">
    <source>
        <dbReference type="EMBL" id="KAJ9087375.1"/>
    </source>
</evidence>
<name>A0ACC2UKZ0_9FUNG</name>
<organism evidence="1 2">
    <name type="scientific">Entomophthora muscae</name>
    <dbReference type="NCBI Taxonomy" id="34485"/>
    <lineage>
        <taxon>Eukaryota</taxon>
        <taxon>Fungi</taxon>
        <taxon>Fungi incertae sedis</taxon>
        <taxon>Zoopagomycota</taxon>
        <taxon>Entomophthoromycotina</taxon>
        <taxon>Entomophthoromycetes</taxon>
        <taxon>Entomophthorales</taxon>
        <taxon>Entomophthoraceae</taxon>
        <taxon>Entomophthora</taxon>
    </lineage>
</organism>
<evidence type="ECO:0000313" key="2">
    <source>
        <dbReference type="Proteomes" id="UP001165960"/>
    </source>
</evidence>
<proteinExistence type="predicted"/>
<accession>A0ACC2UKZ0</accession>
<sequence length="260" mass="29603">MFKPPSVWLTVLSIVWLVTSGVLVGMTNAYLDYTSPFVNIPIGQRSRVHDPLLEAMHFLFIKLHLPQKLPDMLVSLAPVIIGVRVVCGGHNKWVLLRRACWMIGAGYLMRVPFTLMTVLPNSNLDCHINPNPNFFLYSLELTLQLKKSCGDVVFSGHTVMFMSACLLWHHNPLKGWARWINSIVWIYSTAGISSLIAATSHYTIDCVLSMAFMLFVWKLYHFALYNDSMRTTNISWIIHHLDGCPEFVYSKLPLKTSDQC</sequence>
<comment type="caution">
    <text evidence="1">The sequence shown here is derived from an EMBL/GenBank/DDBJ whole genome shotgun (WGS) entry which is preliminary data.</text>
</comment>